<evidence type="ECO:0000313" key="4">
    <source>
        <dbReference type="EMBL" id="GAT46081.1"/>
    </source>
</evidence>
<evidence type="ECO:0000313" key="5">
    <source>
        <dbReference type="Proteomes" id="UP000815677"/>
    </source>
</evidence>
<keyword evidence="2" id="KW-0732">Signal</keyword>
<feature type="region of interest" description="Disordered" evidence="1">
    <location>
        <begin position="487"/>
        <end position="510"/>
    </location>
</feature>
<reference evidence="4" key="1">
    <citation type="submission" date="2014-09" db="EMBL/GenBank/DDBJ databases">
        <title>Genome sequence of the luminous mushroom Mycena chlorophos for searching fungal bioluminescence genes.</title>
        <authorList>
            <person name="Tanaka Y."/>
            <person name="Kasuga D."/>
            <person name="Oba Y."/>
            <person name="Hase S."/>
            <person name="Sato K."/>
            <person name="Oba Y."/>
            <person name="Sakakibara Y."/>
        </authorList>
    </citation>
    <scope>NUCLEOTIDE SEQUENCE</scope>
</reference>
<dbReference type="PANTHER" id="PTHR36183:SF2">
    <property type="entry name" value="BETA-GLUCURONIDASE C-TERMINAL DOMAIN-CONTAINING PROTEIN"/>
    <property type="match status" value="1"/>
</dbReference>
<feature type="compositionally biased region" description="Polar residues" evidence="1">
    <location>
        <begin position="497"/>
        <end position="510"/>
    </location>
</feature>
<name>A0ABQ0L4M3_MYCCL</name>
<keyword evidence="5" id="KW-1185">Reference proteome</keyword>
<dbReference type="Proteomes" id="UP000815677">
    <property type="component" value="Unassembled WGS sequence"/>
</dbReference>
<feature type="chain" id="PRO_5045990298" description="Beta-glucuronidase C-terminal domain-containing protein" evidence="2">
    <location>
        <begin position="21"/>
        <end position="600"/>
    </location>
</feature>
<dbReference type="InterPro" id="IPR052974">
    <property type="entry name" value="GH79_Enzymes"/>
</dbReference>
<dbReference type="Gene3D" id="3.20.20.80">
    <property type="entry name" value="Glycosidases"/>
    <property type="match status" value="1"/>
</dbReference>
<dbReference type="EMBL" id="DF842131">
    <property type="protein sequence ID" value="GAT46081.1"/>
    <property type="molecule type" value="Genomic_DNA"/>
</dbReference>
<dbReference type="Pfam" id="PF16862">
    <property type="entry name" value="Glyco_hydro_79C"/>
    <property type="match status" value="1"/>
</dbReference>
<evidence type="ECO:0000256" key="2">
    <source>
        <dbReference type="SAM" id="SignalP"/>
    </source>
</evidence>
<gene>
    <name evidence="4" type="ORF">MCHLO_03621</name>
</gene>
<feature type="signal peptide" evidence="2">
    <location>
        <begin position="1"/>
        <end position="20"/>
    </location>
</feature>
<proteinExistence type="predicted"/>
<evidence type="ECO:0000256" key="1">
    <source>
        <dbReference type="SAM" id="MobiDB-lite"/>
    </source>
</evidence>
<feature type="region of interest" description="Disordered" evidence="1">
    <location>
        <begin position="546"/>
        <end position="579"/>
    </location>
</feature>
<feature type="domain" description="Beta-glucuronidase C-terminal" evidence="3">
    <location>
        <begin position="426"/>
        <end position="527"/>
    </location>
</feature>
<sequence length="600" mass="63388">MISLIPFCLLLLQSSYPANAAYPVSVPSTASSSLTVPSNFLGISFELTFIADYFGNNTQQINTPMLNYLSGIRVRTDQSDSVRVRIGGNSADSSPYTSPAESPMAALQSGTYNDNDQDCNYNSMLWQVMSDVSKSVGGVSYVVNVPLAIAPNASLANDMRNILGADLDAMLLGNEPDLYSGHGKRPNLANYTVQDYINDYTSALATIGTKDAEGKADIGGPSVCCNWDLATLLQQNYLSTFASDLKYIVYAFHHFCHVHQADLVSVFSTSKSPFPRTYPYQLPWYMEHANVVSLTQWQSNGINYLLSQPASSRPQLINSEFNSASCGGVPFSPSFGVGSIWSIDYALQMASVGYTQAYIHTREAGISYNIVKPPAGPPGSAGSWATNAPFYSLLVTAEALSTGDGAIVQDLNLAGSSTAINVTTSGYAIYHASNKTLSRLVLINAANGSSTDFALPASVFQSSGTALVKFLSAATLDEETNISWGGETWSGADVTDGKSTQTPSWATPNQKLSGCSQNGCTFTAPGPSLSVVFLDDSQNRVIAAVNPTNPSTLSNQSSNSSSSTSSNGSNSPTGHSGASRLESTAGAVLAVLSLAFLTLL</sequence>
<accession>A0ABQ0L4M3</accession>
<dbReference type="SUPFAM" id="SSF51445">
    <property type="entry name" value="(Trans)glycosidases"/>
    <property type="match status" value="1"/>
</dbReference>
<evidence type="ECO:0000259" key="3">
    <source>
        <dbReference type="Pfam" id="PF16862"/>
    </source>
</evidence>
<dbReference type="InterPro" id="IPR017853">
    <property type="entry name" value="GH"/>
</dbReference>
<dbReference type="InterPro" id="IPR031728">
    <property type="entry name" value="GlcAase_C"/>
</dbReference>
<organism evidence="4 5">
    <name type="scientific">Mycena chlorophos</name>
    <name type="common">Agaric fungus</name>
    <name type="synonym">Agaricus chlorophos</name>
    <dbReference type="NCBI Taxonomy" id="658473"/>
    <lineage>
        <taxon>Eukaryota</taxon>
        <taxon>Fungi</taxon>
        <taxon>Dikarya</taxon>
        <taxon>Basidiomycota</taxon>
        <taxon>Agaricomycotina</taxon>
        <taxon>Agaricomycetes</taxon>
        <taxon>Agaricomycetidae</taxon>
        <taxon>Agaricales</taxon>
        <taxon>Marasmiineae</taxon>
        <taxon>Mycenaceae</taxon>
        <taxon>Mycena</taxon>
    </lineage>
</organism>
<protein>
    <recommendedName>
        <fullName evidence="3">Beta-glucuronidase C-terminal domain-containing protein</fullName>
    </recommendedName>
</protein>
<dbReference type="PANTHER" id="PTHR36183">
    <property type="entry name" value="BETA-GLUCURONIDASE"/>
    <property type="match status" value="1"/>
</dbReference>